<keyword evidence="4" id="KW-1185">Reference proteome</keyword>
<dbReference type="EMBL" id="JAFJZO010000033">
    <property type="protein sequence ID" value="KAG5495219.1"/>
    <property type="molecule type" value="Genomic_DNA"/>
</dbReference>
<name>A0A836HP99_9TRYP</name>
<evidence type="ECO:0000313" key="3">
    <source>
        <dbReference type="EMBL" id="KAG5495219.1"/>
    </source>
</evidence>
<dbReference type="RefSeq" id="XP_067754471.1">
    <property type="nucleotide sequence ID" value="XM_067898314.1"/>
</dbReference>
<dbReference type="KEGG" id="phet:94288391"/>
<protein>
    <submittedName>
        <fullName evidence="3">Uncharacterized protein</fullName>
    </submittedName>
</protein>
<feature type="region of interest" description="Disordered" evidence="2">
    <location>
        <begin position="1"/>
        <end position="30"/>
    </location>
</feature>
<proteinExistence type="predicted"/>
<dbReference type="OrthoDB" id="265280at2759"/>
<reference evidence="3 4" key="1">
    <citation type="submission" date="2021-02" db="EMBL/GenBank/DDBJ databases">
        <title>Porcisia hertigi Genome sequencing and assembly.</title>
        <authorList>
            <person name="Almutairi H."/>
            <person name="Gatherer D."/>
        </authorList>
    </citation>
    <scope>NUCLEOTIDE SEQUENCE [LARGE SCALE GENOMIC DNA]</scope>
    <source>
        <strain evidence="3 4">C119</strain>
    </source>
</reference>
<feature type="coiled-coil region" evidence="1">
    <location>
        <begin position="44"/>
        <end position="97"/>
    </location>
</feature>
<organism evidence="3 4">
    <name type="scientific">Porcisia hertigi</name>
    <dbReference type="NCBI Taxonomy" id="2761500"/>
    <lineage>
        <taxon>Eukaryota</taxon>
        <taxon>Discoba</taxon>
        <taxon>Euglenozoa</taxon>
        <taxon>Kinetoplastea</taxon>
        <taxon>Metakinetoplastina</taxon>
        <taxon>Trypanosomatida</taxon>
        <taxon>Trypanosomatidae</taxon>
        <taxon>Leishmaniinae</taxon>
        <taxon>Porcisia</taxon>
    </lineage>
</organism>
<dbReference type="GeneID" id="94288391"/>
<feature type="region of interest" description="Disordered" evidence="2">
    <location>
        <begin position="312"/>
        <end position="401"/>
    </location>
</feature>
<comment type="caution">
    <text evidence="3">The sequence shown here is derived from an EMBL/GenBank/DDBJ whole genome shotgun (WGS) entry which is preliminary data.</text>
</comment>
<evidence type="ECO:0000313" key="4">
    <source>
        <dbReference type="Proteomes" id="UP000674318"/>
    </source>
</evidence>
<feature type="region of interest" description="Disordered" evidence="2">
    <location>
        <begin position="244"/>
        <end position="268"/>
    </location>
</feature>
<keyword evidence="1" id="KW-0175">Coiled coil</keyword>
<evidence type="ECO:0000256" key="1">
    <source>
        <dbReference type="SAM" id="Coils"/>
    </source>
</evidence>
<evidence type="ECO:0000256" key="2">
    <source>
        <dbReference type="SAM" id="MobiDB-lite"/>
    </source>
</evidence>
<dbReference type="AlphaFoldDB" id="A0A836HP99"/>
<sequence length="401" mass="45022">MDRYQNDISGQMVEGSQRVQNEYASPPVKAGSTENIYATYAAVKAELEAARAAHDARVREITQDNPLDCDANALPSLEELRLERARLSEQVRHHKDEQDSLALDIEGLPGAAEVYQLAARVQRLEHFAKRASEYVKDALPQEIEKTIEEDRRQSSAELVAYIEELQNKRARILKKVTVAQESISRRRAGNAIGGKRDSQDSLSPLEAEEVAHTEENKGESVVLHEKIMKFRSIRTQLQIETVKQKSESEKMEESMRRSIRNAELANSRDARQCREMNTHNAALTTTAQLLMDQLNVEHYGFDGAPTSKQLLEDRKRREATPEPTPAEYQQHARRTSGASHDSRQSHTNSTSSIQSAAKSSPMAMKRTESQRTGDNADREAQEGSSVSHDHQHSSSMGSHDN</sequence>
<accession>A0A836HP99</accession>
<dbReference type="Proteomes" id="UP000674318">
    <property type="component" value="Unassembled WGS sequence"/>
</dbReference>
<feature type="compositionally biased region" description="Basic and acidic residues" evidence="2">
    <location>
        <begin position="244"/>
        <end position="256"/>
    </location>
</feature>
<feature type="compositionally biased region" description="Low complexity" evidence="2">
    <location>
        <begin position="349"/>
        <end position="360"/>
    </location>
</feature>
<feature type="compositionally biased region" description="Basic and acidic residues" evidence="2">
    <location>
        <begin position="365"/>
        <end position="392"/>
    </location>
</feature>
<gene>
    <name evidence="3" type="ORF">JKF63_02274</name>
</gene>